<reference evidence="5 6" key="1">
    <citation type="submission" date="2021-03" db="EMBL/GenBank/DDBJ databases">
        <title>Genomic Encyclopedia of Type Strains, Phase IV (KMG-IV): sequencing the most valuable type-strain genomes for metagenomic binning, comparative biology and taxonomic classification.</title>
        <authorList>
            <person name="Goeker M."/>
        </authorList>
    </citation>
    <scope>NUCLEOTIDE SEQUENCE [LARGE SCALE GENOMIC DNA]</scope>
    <source>
        <strain evidence="5 6">DSM 27563</strain>
    </source>
</reference>
<proteinExistence type="predicted"/>
<organism evidence="5 6">
    <name type="scientific">Peptoniphilus stercorisuis</name>
    <dbReference type="NCBI Taxonomy" id="1436965"/>
    <lineage>
        <taxon>Bacteria</taxon>
        <taxon>Bacillati</taxon>
        <taxon>Bacillota</taxon>
        <taxon>Tissierellia</taxon>
        <taxon>Tissierellales</taxon>
        <taxon>Peptoniphilaceae</taxon>
        <taxon>Peptoniphilus</taxon>
    </lineage>
</organism>
<evidence type="ECO:0000256" key="3">
    <source>
        <dbReference type="SAM" id="Phobius"/>
    </source>
</evidence>
<feature type="transmembrane region" description="Helical" evidence="3">
    <location>
        <begin position="25"/>
        <end position="48"/>
    </location>
</feature>
<accession>A0ABS4KAN1</accession>
<keyword evidence="1 5" id="KW-0645">Protease</keyword>
<evidence type="ECO:0000313" key="6">
    <source>
        <dbReference type="Proteomes" id="UP001519306"/>
    </source>
</evidence>
<evidence type="ECO:0000256" key="1">
    <source>
        <dbReference type="ARBA" id="ARBA00022670"/>
    </source>
</evidence>
<evidence type="ECO:0000259" key="4">
    <source>
        <dbReference type="PROSITE" id="PS50106"/>
    </source>
</evidence>
<comment type="caution">
    <text evidence="5">The sequence shown here is derived from an EMBL/GenBank/DDBJ whole genome shotgun (WGS) entry which is preliminary data.</text>
</comment>
<keyword evidence="6" id="KW-1185">Reference proteome</keyword>
<dbReference type="RefSeq" id="WP_210060126.1">
    <property type="nucleotide sequence ID" value="NZ_JAGGLJ010000003.1"/>
</dbReference>
<dbReference type="PROSITE" id="PS50106">
    <property type="entry name" value="PDZ"/>
    <property type="match status" value="1"/>
</dbReference>
<keyword evidence="3" id="KW-0472">Membrane</keyword>
<dbReference type="Gene3D" id="2.30.42.10">
    <property type="match status" value="1"/>
</dbReference>
<dbReference type="GO" id="GO:0006508">
    <property type="term" value="P:proteolysis"/>
    <property type="evidence" value="ECO:0007669"/>
    <property type="project" value="UniProtKB-KW"/>
</dbReference>
<evidence type="ECO:0000256" key="2">
    <source>
        <dbReference type="ARBA" id="ARBA00022801"/>
    </source>
</evidence>
<dbReference type="GO" id="GO:0008233">
    <property type="term" value="F:peptidase activity"/>
    <property type="evidence" value="ECO:0007669"/>
    <property type="project" value="UniProtKB-KW"/>
</dbReference>
<dbReference type="InterPro" id="IPR001478">
    <property type="entry name" value="PDZ"/>
</dbReference>
<name>A0ABS4KAN1_9FIRM</name>
<dbReference type="Gene3D" id="2.40.10.120">
    <property type="match status" value="1"/>
</dbReference>
<keyword evidence="2" id="KW-0378">Hydrolase</keyword>
<dbReference type="InterPro" id="IPR001940">
    <property type="entry name" value="Peptidase_S1C"/>
</dbReference>
<dbReference type="SUPFAM" id="SSF50156">
    <property type="entry name" value="PDZ domain-like"/>
    <property type="match status" value="1"/>
</dbReference>
<gene>
    <name evidence="5" type="ORF">J2Z71_000341</name>
</gene>
<evidence type="ECO:0000313" key="5">
    <source>
        <dbReference type="EMBL" id="MBP2024818.1"/>
    </source>
</evidence>
<dbReference type="InterPro" id="IPR036034">
    <property type="entry name" value="PDZ_sf"/>
</dbReference>
<dbReference type="Proteomes" id="UP001519306">
    <property type="component" value="Unassembled WGS sequence"/>
</dbReference>
<keyword evidence="3" id="KW-1133">Transmembrane helix</keyword>
<keyword evidence="3" id="KW-0812">Transmembrane</keyword>
<dbReference type="EMBL" id="JAGGLJ010000003">
    <property type="protein sequence ID" value="MBP2024818.1"/>
    <property type="molecule type" value="Genomic_DNA"/>
</dbReference>
<dbReference type="SMART" id="SM00228">
    <property type="entry name" value="PDZ"/>
    <property type="match status" value="1"/>
</dbReference>
<dbReference type="Pfam" id="PF13365">
    <property type="entry name" value="Trypsin_2"/>
    <property type="match status" value="1"/>
</dbReference>
<dbReference type="SUPFAM" id="SSF50494">
    <property type="entry name" value="Trypsin-like serine proteases"/>
    <property type="match status" value="1"/>
</dbReference>
<dbReference type="PANTHER" id="PTHR43343:SF3">
    <property type="entry name" value="PROTEASE DO-LIKE 8, CHLOROPLASTIC"/>
    <property type="match status" value="1"/>
</dbReference>
<dbReference type="PRINTS" id="PR00834">
    <property type="entry name" value="PROTEASES2C"/>
</dbReference>
<dbReference type="Pfam" id="PF13180">
    <property type="entry name" value="PDZ_2"/>
    <property type="match status" value="1"/>
</dbReference>
<sequence>MADFKEDYNYDNYYGRKKKKSNKGIVILCLICAIIGGVIGSAITSVLFGGSELQSTGNSNENITINAKTENTVAAAVAKKAMPSVVGITTSEIQQSIFGAVESRGTGSGIIVDEKGYILTNTHVVKMGGKLVNSCKVLLNDGTTIEGKPIWADSSIDVAIVKVNTTEKLKSAELGDSDELQIGETAIAIGNPIDMAYQRSVTQGIISGLNRYVGQVDGGGYMTGLIQTDASINEGNSGGPLLNAKGQVIGMNTVKVSVGEGLGFSIPINSVKPIIDSVIETGDYKVVSMGTESLDVARLQRYYEKDLGVREGVFVFRVYENSPAAKSGIKDGDIIVKIGEDNISTVDSLKSTLYKYKVGDSVDMTIIRDGKEEKVNITFTDYSVADDANEDKDENFKEQKIEENRIKEKSPSDLLKEFGF</sequence>
<protein>
    <submittedName>
        <fullName evidence="5">S1-C subfamily serine protease</fullName>
    </submittedName>
</protein>
<dbReference type="InterPro" id="IPR051201">
    <property type="entry name" value="Chloro_Bact_Ser_Proteases"/>
</dbReference>
<dbReference type="PANTHER" id="PTHR43343">
    <property type="entry name" value="PEPTIDASE S12"/>
    <property type="match status" value="1"/>
</dbReference>
<dbReference type="InterPro" id="IPR009003">
    <property type="entry name" value="Peptidase_S1_PA"/>
</dbReference>
<feature type="domain" description="PDZ" evidence="4">
    <location>
        <begin position="296"/>
        <end position="370"/>
    </location>
</feature>